<dbReference type="KEGG" id="nue:C5F50_00970"/>
<gene>
    <name evidence="3" type="ORF">C5F50_00970</name>
</gene>
<keyword evidence="4" id="KW-1185">Reference proteome</keyword>
<dbReference type="OrthoDB" id="11838at2157"/>
<feature type="coiled-coil region" evidence="1">
    <location>
        <begin position="222"/>
        <end position="263"/>
    </location>
</feature>
<evidence type="ECO:0000313" key="3">
    <source>
        <dbReference type="EMBL" id="QLH05811.1"/>
    </source>
</evidence>
<name>A0A7D5M4A7_9ARCH</name>
<dbReference type="NCBIfam" id="TIGR01965">
    <property type="entry name" value="VCBS_repeat"/>
    <property type="match status" value="1"/>
</dbReference>
<dbReference type="Gene3D" id="2.60.40.3440">
    <property type="match status" value="1"/>
</dbReference>
<proteinExistence type="predicted"/>
<dbReference type="GeneID" id="56066589"/>
<organism evidence="3 4">
    <name type="scientific">Nitrosopumilus ureiphilus</name>
    <dbReference type="NCBI Taxonomy" id="1470067"/>
    <lineage>
        <taxon>Archaea</taxon>
        <taxon>Nitrososphaerota</taxon>
        <taxon>Nitrososphaeria</taxon>
        <taxon>Nitrosopumilales</taxon>
        <taxon>Nitrosopumilaceae</taxon>
        <taxon>Nitrosopumilus</taxon>
    </lineage>
</organism>
<dbReference type="Pfam" id="PF17963">
    <property type="entry name" value="Big_9"/>
    <property type="match status" value="2"/>
</dbReference>
<reference evidence="3 4" key="1">
    <citation type="submission" date="2018-02" db="EMBL/GenBank/DDBJ databases">
        <title>Complete genome of Nitrosopumilus ureaphilus PS0.</title>
        <authorList>
            <person name="Qin W."/>
            <person name="Zheng Y."/>
            <person name="Stahl D.A."/>
        </authorList>
    </citation>
    <scope>NUCLEOTIDE SEQUENCE [LARGE SCALE GENOMIC DNA]</scope>
    <source>
        <strain evidence="3 4">PS0</strain>
    </source>
</reference>
<evidence type="ECO:0000256" key="2">
    <source>
        <dbReference type="SAM" id="MobiDB-lite"/>
    </source>
</evidence>
<keyword evidence="1" id="KW-0175">Coiled coil</keyword>
<dbReference type="RefSeq" id="WP_179371877.1">
    <property type="nucleotide sequence ID" value="NZ_CP026995.1"/>
</dbReference>
<dbReference type="Gene3D" id="2.60.40.2810">
    <property type="match status" value="1"/>
</dbReference>
<evidence type="ECO:0000313" key="4">
    <source>
        <dbReference type="Proteomes" id="UP000509478"/>
    </source>
</evidence>
<protein>
    <submittedName>
        <fullName evidence="3">Uncharacterized protein</fullName>
    </submittedName>
</protein>
<evidence type="ECO:0000256" key="1">
    <source>
        <dbReference type="SAM" id="Coils"/>
    </source>
</evidence>
<dbReference type="AlphaFoldDB" id="A0A7D5M4A7"/>
<sequence length="379" mass="41501">MQKLSGLFLFAVLISGTFSSGLAFAQVGPIAEDDFYSVNEDTILTVNSLGVLTNDTNTDSATFLAIIKTTTDFGTLNLNSNGTFTYQPNSNFASVDSFTYVANNGTHNSNNATVTISVIPVNDAPIAQDDIAQTQQNVQTSIDVLENDSDVEDDSLSIILVVDPTVTKGTVELADSKILFTPQNDFVGETSFSYMASDGDKTSNSANVTVTVVAAPDDDTIIEQLLAQIQSLLDKILNLENEITTLQEENSALALRNAELEDIIANGTSTDDDKDDNNNDKVIVCHKGKNTLSVSENAVSAHLKHGDELGKCDGDTEISPKKVIKNEIKELKFEYKIAKKELKNDFKEQEKDLKKQYKELKKEKKSKNKHDENDDEYDD</sequence>
<dbReference type="EMBL" id="CP026995">
    <property type="protein sequence ID" value="QLH05811.1"/>
    <property type="molecule type" value="Genomic_DNA"/>
</dbReference>
<dbReference type="NCBIfam" id="NF012211">
    <property type="entry name" value="tand_rpt_95"/>
    <property type="match status" value="2"/>
</dbReference>
<accession>A0A7D5M4A7</accession>
<dbReference type="InterPro" id="IPR010221">
    <property type="entry name" value="VCBS_dom"/>
</dbReference>
<feature type="region of interest" description="Disordered" evidence="2">
    <location>
        <begin position="358"/>
        <end position="379"/>
    </location>
</feature>
<dbReference type="Proteomes" id="UP000509478">
    <property type="component" value="Chromosome"/>
</dbReference>